<name>A0A1G9L3V8_9BACT</name>
<evidence type="ECO:0000256" key="3">
    <source>
        <dbReference type="ARBA" id="ARBA00023315"/>
    </source>
</evidence>
<protein>
    <submittedName>
        <fullName evidence="7">Acetyl-CoA C-acetyltransferase</fullName>
    </submittedName>
</protein>
<evidence type="ECO:0000313" key="8">
    <source>
        <dbReference type="Proteomes" id="UP000198901"/>
    </source>
</evidence>
<keyword evidence="2 4" id="KW-0808">Transferase</keyword>
<dbReference type="GO" id="GO:0003988">
    <property type="term" value="F:acetyl-CoA C-acyltransferase activity"/>
    <property type="evidence" value="ECO:0007669"/>
    <property type="project" value="UniProtKB-ARBA"/>
</dbReference>
<proteinExistence type="inferred from homology"/>
<evidence type="ECO:0000256" key="1">
    <source>
        <dbReference type="ARBA" id="ARBA00010982"/>
    </source>
</evidence>
<dbReference type="Gene3D" id="3.40.47.10">
    <property type="match status" value="2"/>
</dbReference>
<dbReference type="SUPFAM" id="SSF53901">
    <property type="entry name" value="Thiolase-like"/>
    <property type="match status" value="1"/>
</dbReference>
<dbReference type="NCBIfam" id="TIGR01930">
    <property type="entry name" value="AcCoA-C-Actrans"/>
    <property type="match status" value="1"/>
</dbReference>
<dbReference type="InterPro" id="IPR020616">
    <property type="entry name" value="Thiolase_N"/>
</dbReference>
<sequence length="374" mass="39684">MPNAYLLEGLRTPVGKANGYYRDIIPEHLFAALLRELRHRHPDWPVDEVLAGVALGTGGNMARYALLEAGFPEELPGTTLDMQCGAGLRTLIAAEAQLKSGLSTAVLAGGMESNSLAPKRQYHPRDFRFVDEATYFTKASFVPSSAGPDELTEAAARAAGQFGVSKADMMAWTIRSHERAGSSREIIETIIHPVNGKTADQAVRPGLSLEQLAATQTSSLIDHTNTAHLHDGAGVYWLGNEAFCEQTGIQPSFRIVASAVAGGPPGLAPLGVIWATEKLLRQTGISVSTIDLFEINESFAVKPLAFLKHWGISPEKVNIFGGNLAYGHPFGASGLLNTLHLTLALKHTGSRLGLVAAGVAGGLGAALLIEQLKP</sequence>
<dbReference type="Pfam" id="PF00108">
    <property type="entry name" value="Thiolase_N"/>
    <property type="match status" value="1"/>
</dbReference>
<dbReference type="PANTHER" id="PTHR18919:SF107">
    <property type="entry name" value="ACETYL-COA ACETYLTRANSFERASE, CYTOSOLIC"/>
    <property type="match status" value="1"/>
</dbReference>
<dbReference type="Proteomes" id="UP000198901">
    <property type="component" value="Unassembled WGS sequence"/>
</dbReference>
<dbReference type="AlphaFoldDB" id="A0A1G9L3V8"/>
<evidence type="ECO:0000256" key="2">
    <source>
        <dbReference type="ARBA" id="ARBA00022679"/>
    </source>
</evidence>
<accession>A0A1G9L3V8</accession>
<dbReference type="InterPro" id="IPR016039">
    <property type="entry name" value="Thiolase-like"/>
</dbReference>
<dbReference type="InterPro" id="IPR020613">
    <property type="entry name" value="Thiolase_CS"/>
</dbReference>
<feature type="domain" description="Thiolase N-terminal" evidence="5">
    <location>
        <begin position="7"/>
        <end position="236"/>
    </location>
</feature>
<evidence type="ECO:0000256" key="4">
    <source>
        <dbReference type="RuleBase" id="RU003557"/>
    </source>
</evidence>
<evidence type="ECO:0000259" key="6">
    <source>
        <dbReference type="Pfam" id="PF02803"/>
    </source>
</evidence>
<dbReference type="InterPro" id="IPR002155">
    <property type="entry name" value="Thiolase"/>
</dbReference>
<reference evidence="7 8" key="1">
    <citation type="submission" date="2016-10" db="EMBL/GenBank/DDBJ databases">
        <authorList>
            <person name="de Groot N.N."/>
        </authorList>
    </citation>
    <scope>NUCLEOTIDE SEQUENCE [LARGE SCALE GENOMIC DNA]</scope>
    <source>
        <strain evidence="7 8">DSM 21668</strain>
    </source>
</reference>
<dbReference type="STRING" id="563176.SAMN04488090_1246"/>
<dbReference type="EMBL" id="FNGS01000002">
    <property type="protein sequence ID" value="SDL56544.1"/>
    <property type="molecule type" value="Genomic_DNA"/>
</dbReference>
<feature type="domain" description="Thiolase C-terminal" evidence="6">
    <location>
        <begin position="251"/>
        <end position="370"/>
    </location>
</feature>
<comment type="similarity">
    <text evidence="1 4">Belongs to the thiolase-like superfamily. Thiolase family.</text>
</comment>
<dbReference type="PANTHER" id="PTHR18919">
    <property type="entry name" value="ACETYL-COA C-ACYLTRANSFERASE"/>
    <property type="match status" value="1"/>
</dbReference>
<evidence type="ECO:0000259" key="5">
    <source>
        <dbReference type="Pfam" id="PF00108"/>
    </source>
</evidence>
<dbReference type="InterPro" id="IPR020617">
    <property type="entry name" value="Thiolase_C"/>
</dbReference>
<organism evidence="7 8">
    <name type="scientific">Siphonobacter aquaeclarae</name>
    <dbReference type="NCBI Taxonomy" id="563176"/>
    <lineage>
        <taxon>Bacteria</taxon>
        <taxon>Pseudomonadati</taxon>
        <taxon>Bacteroidota</taxon>
        <taxon>Cytophagia</taxon>
        <taxon>Cytophagales</taxon>
        <taxon>Cytophagaceae</taxon>
        <taxon>Siphonobacter</taxon>
    </lineage>
</organism>
<dbReference type="Pfam" id="PF02803">
    <property type="entry name" value="Thiolase_C"/>
    <property type="match status" value="1"/>
</dbReference>
<gene>
    <name evidence="7" type="ORF">SAMN04488090_1246</name>
</gene>
<dbReference type="CDD" id="cd00751">
    <property type="entry name" value="thiolase"/>
    <property type="match status" value="1"/>
</dbReference>
<keyword evidence="3 4" id="KW-0012">Acyltransferase</keyword>
<dbReference type="PROSITE" id="PS00737">
    <property type="entry name" value="THIOLASE_2"/>
    <property type="match status" value="1"/>
</dbReference>
<keyword evidence="8" id="KW-1185">Reference proteome</keyword>
<dbReference type="PIRSF" id="PIRSF000429">
    <property type="entry name" value="Ac-CoA_Ac_transf"/>
    <property type="match status" value="1"/>
</dbReference>
<dbReference type="OrthoDB" id="56116at2"/>
<dbReference type="RefSeq" id="WP_093199154.1">
    <property type="nucleotide sequence ID" value="NZ_FNGS01000002.1"/>
</dbReference>
<evidence type="ECO:0000313" key="7">
    <source>
        <dbReference type="EMBL" id="SDL56544.1"/>
    </source>
</evidence>